<feature type="domain" description="Metallo-beta-lactamase" evidence="1">
    <location>
        <begin position="85"/>
        <end position="169"/>
    </location>
</feature>
<dbReference type="Pfam" id="PF12706">
    <property type="entry name" value="Lactamase_B_2"/>
    <property type="match status" value="1"/>
</dbReference>
<proteinExistence type="predicted"/>
<reference evidence="2 3" key="1">
    <citation type="submission" date="2014-03" db="EMBL/GenBank/DDBJ databases">
        <title>Genome sequence of Sphingobium yanoikuyae B1.</title>
        <authorList>
            <person name="Gan H.M."/>
            <person name="Gan H.Y."/>
            <person name="Savka M.A."/>
        </authorList>
    </citation>
    <scope>NUCLEOTIDE SEQUENCE [LARGE SCALE GENOMIC DNA]</scope>
    <source>
        <strain evidence="2 3">B1</strain>
    </source>
</reference>
<name>A0A084ET01_SPHYA</name>
<evidence type="ECO:0000313" key="3">
    <source>
        <dbReference type="Proteomes" id="UP000028534"/>
    </source>
</evidence>
<evidence type="ECO:0000313" key="2">
    <source>
        <dbReference type="EMBL" id="KEZ21093.1"/>
    </source>
</evidence>
<protein>
    <recommendedName>
        <fullName evidence="1">Metallo-beta-lactamase domain-containing protein</fullName>
    </recommendedName>
</protein>
<dbReference type="InterPro" id="IPR001279">
    <property type="entry name" value="Metallo-B-lactamas"/>
</dbReference>
<dbReference type="eggNOG" id="COG2220">
    <property type="taxonomic scope" value="Bacteria"/>
</dbReference>
<dbReference type="Gene3D" id="3.60.15.10">
    <property type="entry name" value="Ribonuclease Z/Hydroxyacylglutathione hydrolase-like"/>
    <property type="match status" value="1"/>
</dbReference>
<dbReference type="EMBL" id="JGVR01000002">
    <property type="protein sequence ID" value="KEZ21093.1"/>
    <property type="molecule type" value="Genomic_DNA"/>
</dbReference>
<dbReference type="Proteomes" id="UP000028534">
    <property type="component" value="Unassembled WGS sequence"/>
</dbReference>
<evidence type="ECO:0000259" key="1">
    <source>
        <dbReference type="Pfam" id="PF12706"/>
    </source>
</evidence>
<dbReference type="PATRIC" id="fig|13690.10.peg.567"/>
<dbReference type="PANTHER" id="PTHR15032:SF4">
    <property type="entry name" value="N-ACYL-PHOSPHATIDYLETHANOLAMINE-HYDROLYZING PHOSPHOLIPASE D"/>
    <property type="match status" value="1"/>
</dbReference>
<dbReference type="GO" id="GO:0005737">
    <property type="term" value="C:cytoplasm"/>
    <property type="evidence" value="ECO:0007669"/>
    <property type="project" value="TreeGrafter"/>
</dbReference>
<gene>
    <name evidence="2" type="ORF">CP98_00542</name>
</gene>
<accession>A0A084ET01</accession>
<dbReference type="PANTHER" id="PTHR15032">
    <property type="entry name" value="N-ACYL-PHOSPHATIDYLETHANOLAMINE-HYDROLYZING PHOSPHOLIPASE D"/>
    <property type="match status" value="1"/>
</dbReference>
<dbReference type="SUPFAM" id="SSF56281">
    <property type="entry name" value="Metallo-hydrolase/oxidoreductase"/>
    <property type="match status" value="1"/>
</dbReference>
<dbReference type="AlphaFoldDB" id="A0A084ET01"/>
<dbReference type="InterPro" id="IPR036866">
    <property type="entry name" value="RibonucZ/Hydroxyglut_hydro"/>
</dbReference>
<comment type="caution">
    <text evidence="2">The sequence shown here is derived from an EMBL/GenBank/DDBJ whole genome shotgun (WGS) entry which is preliminary data.</text>
</comment>
<organism evidence="2 3">
    <name type="scientific">Sphingobium yanoikuyae</name>
    <name type="common">Sphingomonas yanoikuyae</name>
    <dbReference type="NCBI Taxonomy" id="13690"/>
    <lineage>
        <taxon>Bacteria</taxon>
        <taxon>Pseudomonadati</taxon>
        <taxon>Pseudomonadota</taxon>
        <taxon>Alphaproteobacteria</taxon>
        <taxon>Sphingomonadales</taxon>
        <taxon>Sphingomonadaceae</taxon>
        <taxon>Sphingobium</taxon>
    </lineage>
</organism>
<sequence length="213" mass="23983">MSSANHYYAGPASSHFDGLRFTNPAGEPETDRSMRDVLRWYRTAPRIRWPKSMPVSPSVPAERIDGLRITMVGHASLLIQTGRLNILTDPVWSNRSSPFTFAGPRRVTAPGIRMGDLPPIDVILLSHNHYDHLDIATLRDLHVRYAPRIITPLGNDSIIRRHIRDARVDTGDWFDCFGIAPGDAHRTCLALVIAWRPRPPHGPVGWVHVEGLW</sequence>